<dbReference type="EMBL" id="CAFBQV010000006">
    <property type="protein sequence ID" value="CAB5058346.1"/>
    <property type="molecule type" value="Genomic_DNA"/>
</dbReference>
<evidence type="ECO:0000313" key="5">
    <source>
        <dbReference type="EMBL" id="CAB5058346.1"/>
    </source>
</evidence>
<evidence type="ECO:0000313" key="3">
    <source>
        <dbReference type="EMBL" id="CAB4792765.1"/>
    </source>
</evidence>
<reference evidence="1" key="1">
    <citation type="submission" date="2020-05" db="EMBL/GenBank/DDBJ databases">
        <authorList>
            <person name="Chiriac C."/>
            <person name="Salcher M."/>
            <person name="Ghai R."/>
            <person name="Kavagutti S V."/>
        </authorList>
    </citation>
    <scope>NUCLEOTIDE SEQUENCE</scope>
</reference>
<evidence type="ECO:0000313" key="1">
    <source>
        <dbReference type="EMBL" id="CAB4529878.1"/>
    </source>
</evidence>
<name>A0A6J6AU80_9ZZZZ</name>
<gene>
    <name evidence="1" type="ORF">UFOPK1353_00084</name>
    <name evidence="2" type="ORF">UFOPK2855_00052</name>
    <name evidence="3" type="ORF">UFOPK3026_00043</name>
    <name evidence="4" type="ORF">UFOPK4020_00126</name>
    <name evidence="5" type="ORF">UFOPK4345_00088</name>
</gene>
<dbReference type="AlphaFoldDB" id="A0A6J6AU80"/>
<accession>A0A6J6AU80</accession>
<dbReference type="EMBL" id="CAEZSE010000007">
    <property type="protein sequence ID" value="CAB4529878.1"/>
    <property type="molecule type" value="Genomic_DNA"/>
</dbReference>
<sequence>MSVIENEAAAVKVDVTVEPAVPVEVAVIVQVVVLVCTTAIAEIFVNVKSVPLVVDKVAQLICSLPVTVNVIDAELDVAAVLAKVKVGAVVSRAVTVTDRVVVARVV</sequence>
<protein>
    <submittedName>
        <fullName evidence="1">Unannotated protein</fullName>
    </submittedName>
</protein>
<dbReference type="EMBL" id="CAFBOV010000013">
    <property type="protein sequence ID" value="CAB4988503.1"/>
    <property type="molecule type" value="Genomic_DNA"/>
</dbReference>
<dbReference type="EMBL" id="CAFAAP010000003">
    <property type="protein sequence ID" value="CAB4792765.1"/>
    <property type="molecule type" value="Genomic_DNA"/>
</dbReference>
<proteinExistence type="predicted"/>
<evidence type="ECO:0000313" key="4">
    <source>
        <dbReference type="EMBL" id="CAB4988503.1"/>
    </source>
</evidence>
<dbReference type="EMBL" id="CAEZZK010000005">
    <property type="protein sequence ID" value="CAB4749101.1"/>
    <property type="molecule type" value="Genomic_DNA"/>
</dbReference>
<evidence type="ECO:0000313" key="2">
    <source>
        <dbReference type="EMBL" id="CAB4749101.1"/>
    </source>
</evidence>
<organism evidence="1">
    <name type="scientific">freshwater metagenome</name>
    <dbReference type="NCBI Taxonomy" id="449393"/>
    <lineage>
        <taxon>unclassified sequences</taxon>
        <taxon>metagenomes</taxon>
        <taxon>ecological metagenomes</taxon>
    </lineage>
</organism>